<sequence>MAKGDRRLKVTTREAFGKRRKRPWNARPKAARPVMLPELTAAALAGGSAGSSSELQPNTCGVSASSAPSSRVGADRIDTAFFTADESSERATTAGNVKVRLASKSATERKFELLGVEMEDDVNDSGTEFLVVDLSVVQEIIGLMPCPACGEKTATLSKDPTKDVVQIKELYKDLGNPPGNIDVIYDGTWLTRGHSSHIAVGCVIEMYTGLVVDHIVLSNFCLGCLLGPKPSEQGYAAWHAKHVPDCQKNIDCNAGQMEVQAALIMFQRSLDKYKLRYTTMLSDGDSRTFHALTEQAVYGFIKVEKKDSVNRVHKRMGAALRSLVDKKAQGESLGGKGRLTQDRIKKITNYYGWALRSHKNDVPGMKRAVEATLRHMSSTDDAPKHDLCPDGLDSWCPYNRAVARDEEPPAHRNSLPSFVCDALEPVF</sequence>
<dbReference type="EMBL" id="JABSTV010001249">
    <property type="protein sequence ID" value="KAH7963927.1"/>
    <property type="molecule type" value="Genomic_DNA"/>
</dbReference>
<dbReference type="AlphaFoldDB" id="A0A9D4T2H9"/>
<dbReference type="Proteomes" id="UP000821837">
    <property type="component" value="Chromosome 3"/>
</dbReference>
<name>A0A9D4T2H9_RHISA</name>
<protein>
    <recommendedName>
        <fullName evidence="2">Mutator-like transposase domain-containing protein</fullName>
    </recommendedName>
</protein>
<evidence type="ECO:0000313" key="3">
    <source>
        <dbReference type="EMBL" id="KAH7963927.1"/>
    </source>
</evidence>
<feature type="region of interest" description="Disordered" evidence="1">
    <location>
        <begin position="48"/>
        <end position="69"/>
    </location>
</feature>
<comment type="caution">
    <text evidence="3">The sequence shown here is derived from an EMBL/GenBank/DDBJ whole genome shotgun (WGS) entry which is preliminary data.</text>
</comment>
<evidence type="ECO:0000259" key="2">
    <source>
        <dbReference type="Pfam" id="PF20700"/>
    </source>
</evidence>
<dbReference type="InterPro" id="IPR049012">
    <property type="entry name" value="Mutator_transp_dom"/>
</dbReference>
<accession>A0A9D4T2H9</accession>
<reference evidence="3" key="1">
    <citation type="journal article" date="2020" name="Cell">
        <title>Large-Scale Comparative Analyses of Tick Genomes Elucidate Their Genetic Diversity and Vector Capacities.</title>
        <authorList>
            <consortium name="Tick Genome and Microbiome Consortium (TIGMIC)"/>
            <person name="Jia N."/>
            <person name="Wang J."/>
            <person name="Shi W."/>
            <person name="Du L."/>
            <person name="Sun Y."/>
            <person name="Zhan W."/>
            <person name="Jiang J.F."/>
            <person name="Wang Q."/>
            <person name="Zhang B."/>
            <person name="Ji P."/>
            <person name="Bell-Sakyi L."/>
            <person name="Cui X.M."/>
            <person name="Yuan T.T."/>
            <person name="Jiang B.G."/>
            <person name="Yang W.F."/>
            <person name="Lam T.T."/>
            <person name="Chang Q.C."/>
            <person name="Ding S.J."/>
            <person name="Wang X.J."/>
            <person name="Zhu J.G."/>
            <person name="Ruan X.D."/>
            <person name="Zhao L."/>
            <person name="Wei J.T."/>
            <person name="Ye R.Z."/>
            <person name="Que T.C."/>
            <person name="Du C.H."/>
            <person name="Zhou Y.H."/>
            <person name="Cheng J.X."/>
            <person name="Dai P.F."/>
            <person name="Guo W.B."/>
            <person name="Han X.H."/>
            <person name="Huang E.J."/>
            <person name="Li L.F."/>
            <person name="Wei W."/>
            <person name="Gao Y.C."/>
            <person name="Liu J.Z."/>
            <person name="Shao H.Z."/>
            <person name="Wang X."/>
            <person name="Wang C.C."/>
            <person name="Yang T.C."/>
            <person name="Huo Q.B."/>
            <person name="Li W."/>
            <person name="Chen H.Y."/>
            <person name="Chen S.E."/>
            <person name="Zhou L.G."/>
            <person name="Ni X.B."/>
            <person name="Tian J.H."/>
            <person name="Sheng Y."/>
            <person name="Liu T."/>
            <person name="Pan Y.S."/>
            <person name="Xia L.Y."/>
            <person name="Li J."/>
            <person name="Zhao F."/>
            <person name="Cao W.C."/>
        </authorList>
    </citation>
    <scope>NUCLEOTIDE SEQUENCE</scope>
    <source>
        <strain evidence="3">Rsan-2018</strain>
    </source>
</reference>
<feature type="compositionally biased region" description="Polar residues" evidence="1">
    <location>
        <begin position="54"/>
        <end position="69"/>
    </location>
</feature>
<dbReference type="Pfam" id="PF20700">
    <property type="entry name" value="Mutator"/>
    <property type="match status" value="1"/>
</dbReference>
<gene>
    <name evidence="3" type="ORF">HPB52_023800</name>
</gene>
<feature type="domain" description="Mutator-like transposase" evidence="2">
    <location>
        <begin position="178"/>
        <end position="396"/>
    </location>
</feature>
<proteinExistence type="predicted"/>
<evidence type="ECO:0000313" key="4">
    <source>
        <dbReference type="Proteomes" id="UP000821837"/>
    </source>
</evidence>
<organism evidence="3 4">
    <name type="scientific">Rhipicephalus sanguineus</name>
    <name type="common">Brown dog tick</name>
    <name type="synonym">Ixodes sanguineus</name>
    <dbReference type="NCBI Taxonomy" id="34632"/>
    <lineage>
        <taxon>Eukaryota</taxon>
        <taxon>Metazoa</taxon>
        <taxon>Ecdysozoa</taxon>
        <taxon>Arthropoda</taxon>
        <taxon>Chelicerata</taxon>
        <taxon>Arachnida</taxon>
        <taxon>Acari</taxon>
        <taxon>Parasitiformes</taxon>
        <taxon>Ixodida</taxon>
        <taxon>Ixodoidea</taxon>
        <taxon>Ixodidae</taxon>
        <taxon>Rhipicephalinae</taxon>
        <taxon>Rhipicephalus</taxon>
        <taxon>Rhipicephalus</taxon>
    </lineage>
</organism>
<keyword evidence="4" id="KW-1185">Reference proteome</keyword>
<evidence type="ECO:0000256" key="1">
    <source>
        <dbReference type="SAM" id="MobiDB-lite"/>
    </source>
</evidence>
<dbReference type="VEuPathDB" id="VectorBase:RSAN_041709"/>
<reference evidence="3" key="2">
    <citation type="submission" date="2021-09" db="EMBL/GenBank/DDBJ databases">
        <authorList>
            <person name="Jia N."/>
            <person name="Wang J."/>
            <person name="Shi W."/>
            <person name="Du L."/>
            <person name="Sun Y."/>
            <person name="Zhan W."/>
            <person name="Jiang J."/>
            <person name="Wang Q."/>
            <person name="Zhang B."/>
            <person name="Ji P."/>
            <person name="Sakyi L.B."/>
            <person name="Cui X."/>
            <person name="Yuan T."/>
            <person name="Jiang B."/>
            <person name="Yang W."/>
            <person name="Lam T.T.-Y."/>
            <person name="Chang Q."/>
            <person name="Ding S."/>
            <person name="Wang X."/>
            <person name="Zhu J."/>
            <person name="Ruan X."/>
            <person name="Zhao L."/>
            <person name="Wei J."/>
            <person name="Que T."/>
            <person name="Du C."/>
            <person name="Cheng J."/>
            <person name="Dai P."/>
            <person name="Han X."/>
            <person name="Huang E."/>
            <person name="Gao Y."/>
            <person name="Liu J."/>
            <person name="Shao H."/>
            <person name="Ye R."/>
            <person name="Li L."/>
            <person name="Wei W."/>
            <person name="Wang X."/>
            <person name="Wang C."/>
            <person name="Huo Q."/>
            <person name="Li W."/>
            <person name="Guo W."/>
            <person name="Chen H."/>
            <person name="Chen S."/>
            <person name="Zhou L."/>
            <person name="Zhou L."/>
            <person name="Ni X."/>
            <person name="Tian J."/>
            <person name="Zhou Y."/>
            <person name="Sheng Y."/>
            <person name="Liu T."/>
            <person name="Pan Y."/>
            <person name="Xia L."/>
            <person name="Li J."/>
            <person name="Zhao F."/>
            <person name="Cao W."/>
        </authorList>
    </citation>
    <scope>NUCLEOTIDE SEQUENCE</scope>
    <source>
        <strain evidence="3">Rsan-2018</strain>
        <tissue evidence="3">Larvae</tissue>
    </source>
</reference>